<comment type="caution">
    <text evidence="1">The sequence shown here is derived from an EMBL/GenBank/DDBJ whole genome shotgun (WGS) entry which is preliminary data.</text>
</comment>
<proteinExistence type="predicted"/>
<gene>
    <name evidence="1" type="ORF">DY000_02055576</name>
</gene>
<dbReference type="Proteomes" id="UP000266723">
    <property type="component" value="Unassembled WGS sequence"/>
</dbReference>
<reference evidence="1 2" key="1">
    <citation type="journal article" date="2020" name="BMC Genomics">
        <title>Intraspecific diversification of the crop wild relative Brassica cretica Lam. using demographic model selection.</title>
        <authorList>
            <person name="Kioukis A."/>
            <person name="Michalopoulou V.A."/>
            <person name="Briers L."/>
            <person name="Pirintsos S."/>
            <person name="Studholme D.J."/>
            <person name="Pavlidis P."/>
            <person name="Sarris P.F."/>
        </authorList>
    </citation>
    <scope>NUCLEOTIDE SEQUENCE [LARGE SCALE GENOMIC DNA]</scope>
    <source>
        <strain evidence="2">cv. PFS-1207/04</strain>
    </source>
</reference>
<dbReference type="EMBL" id="QGKV02002055">
    <property type="protein sequence ID" value="KAF3494513.1"/>
    <property type="molecule type" value="Genomic_DNA"/>
</dbReference>
<accession>A0ABQ7AA10</accession>
<name>A0ABQ7AA10_BRACR</name>
<evidence type="ECO:0000313" key="2">
    <source>
        <dbReference type="Proteomes" id="UP000266723"/>
    </source>
</evidence>
<organism evidence="1 2">
    <name type="scientific">Brassica cretica</name>
    <name type="common">Mustard</name>
    <dbReference type="NCBI Taxonomy" id="69181"/>
    <lineage>
        <taxon>Eukaryota</taxon>
        <taxon>Viridiplantae</taxon>
        <taxon>Streptophyta</taxon>
        <taxon>Embryophyta</taxon>
        <taxon>Tracheophyta</taxon>
        <taxon>Spermatophyta</taxon>
        <taxon>Magnoliopsida</taxon>
        <taxon>eudicotyledons</taxon>
        <taxon>Gunneridae</taxon>
        <taxon>Pentapetalae</taxon>
        <taxon>rosids</taxon>
        <taxon>malvids</taxon>
        <taxon>Brassicales</taxon>
        <taxon>Brassicaceae</taxon>
        <taxon>Brassiceae</taxon>
        <taxon>Brassica</taxon>
    </lineage>
</organism>
<keyword evidence="2" id="KW-1185">Reference proteome</keyword>
<evidence type="ECO:0000313" key="1">
    <source>
        <dbReference type="EMBL" id="KAF3494513.1"/>
    </source>
</evidence>
<protein>
    <submittedName>
        <fullName evidence="1">Uncharacterized protein</fullName>
    </submittedName>
</protein>
<sequence>MNSSIVIGLTGSVISVKSVWSLSHMERLQSESLKLPLLRDMANQLTEYTDPNVRGKELSYGWCKHYENWIVTAQEEHGVGSPYQM</sequence>